<protein>
    <submittedName>
        <fullName evidence="1">Uncharacterized protein</fullName>
    </submittedName>
</protein>
<keyword evidence="2" id="KW-1185">Reference proteome</keyword>
<reference evidence="2" key="1">
    <citation type="journal article" date="2022" name="Mol. Ecol. Resour.">
        <title>The genomes of chicory, endive, great burdock and yacon provide insights into Asteraceae palaeo-polyploidization history and plant inulin production.</title>
        <authorList>
            <person name="Fan W."/>
            <person name="Wang S."/>
            <person name="Wang H."/>
            <person name="Wang A."/>
            <person name="Jiang F."/>
            <person name="Liu H."/>
            <person name="Zhao H."/>
            <person name="Xu D."/>
            <person name="Zhang Y."/>
        </authorList>
    </citation>
    <scope>NUCLEOTIDE SEQUENCE [LARGE SCALE GENOMIC DNA]</scope>
    <source>
        <strain evidence="2">cv. Niubang</strain>
    </source>
</reference>
<gene>
    <name evidence="1" type="ORF">L6452_43382</name>
</gene>
<comment type="caution">
    <text evidence="1">The sequence shown here is derived from an EMBL/GenBank/DDBJ whole genome shotgun (WGS) entry which is preliminary data.</text>
</comment>
<dbReference type="Proteomes" id="UP001055879">
    <property type="component" value="Linkage Group LG17"/>
</dbReference>
<name>A0ACB8XL80_ARCLA</name>
<sequence length="90" mass="9887">MGKRNIDLTDTVLNEKDKAAAGAEPKQLEFSTALGTTLGVFPIVGRPSYQNPHELSEEASMDDLLGVEKVEYSSYDDSKVDWKIEPVSGR</sequence>
<evidence type="ECO:0000313" key="2">
    <source>
        <dbReference type="Proteomes" id="UP001055879"/>
    </source>
</evidence>
<reference evidence="1 2" key="2">
    <citation type="journal article" date="2022" name="Mol. Ecol. Resour.">
        <title>The genomes of chicory, endive, great burdock and yacon provide insights into Asteraceae paleo-polyploidization history and plant inulin production.</title>
        <authorList>
            <person name="Fan W."/>
            <person name="Wang S."/>
            <person name="Wang H."/>
            <person name="Wang A."/>
            <person name="Jiang F."/>
            <person name="Liu H."/>
            <person name="Zhao H."/>
            <person name="Xu D."/>
            <person name="Zhang Y."/>
        </authorList>
    </citation>
    <scope>NUCLEOTIDE SEQUENCE [LARGE SCALE GENOMIC DNA]</scope>
    <source>
        <strain evidence="2">cv. Niubang</strain>
    </source>
</reference>
<accession>A0ACB8XL80</accession>
<organism evidence="1 2">
    <name type="scientific">Arctium lappa</name>
    <name type="common">Greater burdock</name>
    <name type="synonym">Lappa major</name>
    <dbReference type="NCBI Taxonomy" id="4217"/>
    <lineage>
        <taxon>Eukaryota</taxon>
        <taxon>Viridiplantae</taxon>
        <taxon>Streptophyta</taxon>
        <taxon>Embryophyta</taxon>
        <taxon>Tracheophyta</taxon>
        <taxon>Spermatophyta</taxon>
        <taxon>Magnoliopsida</taxon>
        <taxon>eudicotyledons</taxon>
        <taxon>Gunneridae</taxon>
        <taxon>Pentapetalae</taxon>
        <taxon>asterids</taxon>
        <taxon>campanulids</taxon>
        <taxon>Asterales</taxon>
        <taxon>Asteraceae</taxon>
        <taxon>Carduoideae</taxon>
        <taxon>Cardueae</taxon>
        <taxon>Arctiinae</taxon>
        <taxon>Arctium</taxon>
    </lineage>
</organism>
<dbReference type="EMBL" id="CM042063">
    <property type="protein sequence ID" value="KAI3668305.1"/>
    <property type="molecule type" value="Genomic_DNA"/>
</dbReference>
<proteinExistence type="predicted"/>
<evidence type="ECO:0000313" key="1">
    <source>
        <dbReference type="EMBL" id="KAI3668305.1"/>
    </source>
</evidence>